<dbReference type="SMART" id="SM00320">
    <property type="entry name" value="WD40"/>
    <property type="match status" value="5"/>
</dbReference>
<evidence type="ECO:0000256" key="1">
    <source>
        <dbReference type="ARBA" id="ARBA00022574"/>
    </source>
</evidence>
<feature type="repeat" description="WD" evidence="3">
    <location>
        <begin position="97"/>
        <end position="138"/>
    </location>
</feature>
<dbReference type="PROSITE" id="PS50082">
    <property type="entry name" value="WD_REPEATS_2"/>
    <property type="match status" value="4"/>
</dbReference>
<dbReference type="InterPro" id="IPR050505">
    <property type="entry name" value="WDR55/POC1"/>
</dbReference>
<dbReference type="InterPro" id="IPR019775">
    <property type="entry name" value="WD40_repeat_CS"/>
</dbReference>
<dbReference type="SUPFAM" id="SSF50978">
    <property type="entry name" value="WD40 repeat-like"/>
    <property type="match status" value="1"/>
</dbReference>
<evidence type="ECO:0000256" key="3">
    <source>
        <dbReference type="PROSITE-ProRule" id="PRU00221"/>
    </source>
</evidence>
<dbReference type="PANTHER" id="PTHR44019">
    <property type="entry name" value="WD REPEAT-CONTAINING PROTEIN 55"/>
    <property type="match status" value="1"/>
</dbReference>
<gene>
    <name evidence="4" type="primary">HET-E1_9</name>
    <name evidence="4" type="ORF">A0H81_05012</name>
</gene>
<feature type="repeat" description="WD" evidence="3">
    <location>
        <begin position="181"/>
        <end position="222"/>
    </location>
</feature>
<keyword evidence="2" id="KW-0677">Repeat</keyword>
<evidence type="ECO:0000313" key="4">
    <source>
        <dbReference type="EMBL" id="OBZ75580.1"/>
    </source>
</evidence>
<dbReference type="Gene3D" id="2.130.10.10">
    <property type="entry name" value="YVTN repeat-like/Quinoprotein amine dehydrogenase"/>
    <property type="match status" value="2"/>
</dbReference>
<comment type="caution">
    <text evidence="4">The sequence shown here is derived from an EMBL/GenBank/DDBJ whole genome shotgun (WGS) entry which is preliminary data.</text>
</comment>
<feature type="repeat" description="WD" evidence="3">
    <location>
        <begin position="139"/>
        <end position="180"/>
    </location>
</feature>
<dbReference type="Proteomes" id="UP000092993">
    <property type="component" value="Unassembled WGS sequence"/>
</dbReference>
<dbReference type="OrthoDB" id="2799311at2759"/>
<keyword evidence="5" id="KW-1185">Reference proteome</keyword>
<dbReference type="PANTHER" id="PTHR44019:SF8">
    <property type="entry name" value="POC1 CENTRIOLAR PROTEIN HOMOLOG"/>
    <property type="match status" value="1"/>
</dbReference>
<feature type="repeat" description="WD" evidence="3">
    <location>
        <begin position="225"/>
        <end position="266"/>
    </location>
</feature>
<dbReference type="InterPro" id="IPR015943">
    <property type="entry name" value="WD40/YVTN_repeat-like_dom_sf"/>
</dbReference>
<dbReference type="Pfam" id="PF00400">
    <property type="entry name" value="WD40"/>
    <property type="match status" value="3"/>
</dbReference>
<dbReference type="PROSITE" id="PS50294">
    <property type="entry name" value="WD_REPEATS_REGION"/>
    <property type="match status" value="3"/>
</dbReference>
<proteinExistence type="predicted"/>
<dbReference type="PROSITE" id="PS00678">
    <property type="entry name" value="WD_REPEATS_1"/>
    <property type="match status" value="3"/>
</dbReference>
<dbReference type="EMBL" id="LUGG01000004">
    <property type="protein sequence ID" value="OBZ75580.1"/>
    <property type="molecule type" value="Genomic_DNA"/>
</dbReference>
<dbReference type="OMA" id="ARVWNAF"/>
<evidence type="ECO:0000256" key="2">
    <source>
        <dbReference type="ARBA" id="ARBA00022737"/>
    </source>
</evidence>
<dbReference type="CDD" id="cd00200">
    <property type="entry name" value="WD40"/>
    <property type="match status" value="1"/>
</dbReference>
<dbReference type="InterPro" id="IPR020472">
    <property type="entry name" value="WD40_PAC1"/>
</dbReference>
<evidence type="ECO:0000313" key="5">
    <source>
        <dbReference type="Proteomes" id="UP000092993"/>
    </source>
</evidence>
<keyword evidence="1 3" id="KW-0853">WD repeat</keyword>
<dbReference type="PRINTS" id="PR00320">
    <property type="entry name" value="GPROTEINBRPT"/>
</dbReference>
<dbReference type="InterPro" id="IPR036322">
    <property type="entry name" value="WD40_repeat_dom_sf"/>
</dbReference>
<organism evidence="4 5">
    <name type="scientific">Grifola frondosa</name>
    <name type="common">Maitake</name>
    <name type="synonym">Polyporus frondosus</name>
    <dbReference type="NCBI Taxonomy" id="5627"/>
    <lineage>
        <taxon>Eukaryota</taxon>
        <taxon>Fungi</taxon>
        <taxon>Dikarya</taxon>
        <taxon>Basidiomycota</taxon>
        <taxon>Agaricomycotina</taxon>
        <taxon>Agaricomycetes</taxon>
        <taxon>Polyporales</taxon>
        <taxon>Grifolaceae</taxon>
        <taxon>Grifola</taxon>
    </lineage>
</organism>
<dbReference type="STRING" id="5627.A0A1C7MFC9"/>
<name>A0A1C7MFC9_GRIFR</name>
<dbReference type="InterPro" id="IPR001680">
    <property type="entry name" value="WD40_rpt"/>
</dbReference>
<sequence length="353" mass="39101">MRLLAQSGPRACMWDITTGAKTLDCALSPHYLWWGTADVKRMWESLSGCPAHTFNGHSGTFMLSYGGTQLVSSASSEQDQDVVELWNTYTGERVHAFADHSGTVPSVAFSLDGLRIVSGSDDNTIRVWDVTTGDLLHTCEGHEGPVHALAFSPDARRIASGSLDETVRVWDASTGKQLKVLKGHWDMICSVAFSPDGSFIFSGSLDYTIRVWDADTGAHLHTFDLHGSEPSFRSLSFTPDGCGIVVGPENRAIRLWRGESADENNSNISPSEHGALGRPVWPAYWLEPDGWLFSFSPTRTRRLCWIPAEWRDWVASQGDIVVLLLRNVREALVILDFAALHTYLDYPDSERND</sequence>
<protein>
    <submittedName>
        <fullName evidence="4">Vegetative incompatibility protein HET-E-1</fullName>
    </submittedName>
</protein>
<accession>A0A1C7MFC9</accession>
<reference evidence="4 5" key="1">
    <citation type="submission" date="2016-03" db="EMBL/GenBank/DDBJ databases">
        <title>Whole genome sequencing of Grifola frondosa 9006-11.</title>
        <authorList>
            <person name="Min B."/>
            <person name="Park H."/>
            <person name="Kim J.-G."/>
            <person name="Cho H."/>
            <person name="Oh Y.-L."/>
            <person name="Kong W.-S."/>
            <person name="Choi I.-G."/>
        </authorList>
    </citation>
    <scope>NUCLEOTIDE SEQUENCE [LARGE SCALE GENOMIC DNA]</scope>
    <source>
        <strain evidence="4 5">9006-11</strain>
    </source>
</reference>
<dbReference type="AlphaFoldDB" id="A0A1C7MFC9"/>